<feature type="compositionally biased region" description="Low complexity" evidence="1">
    <location>
        <begin position="273"/>
        <end position="294"/>
    </location>
</feature>
<feature type="compositionally biased region" description="Low complexity" evidence="1">
    <location>
        <begin position="161"/>
        <end position="177"/>
    </location>
</feature>
<accession>A9F009</accession>
<keyword evidence="2" id="KW-1133">Transmembrane helix</keyword>
<name>A9F009_SORC5</name>
<feature type="compositionally biased region" description="Basic and acidic residues" evidence="1">
    <location>
        <begin position="327"/>
        <end position="339"/>
    </location>
</feature>
<dbReference type="EMBL" id="AM746676">
    <property type="protein sequence ID" value="CAN91223.1"/>
    <property type="molecule type" value="Genomic_DNA"/>
</dbReference>
<feature type="compositionally biased region" description="Basic and acidic residues" evidence="1">
    <location>
        <begin position="365"/>
        <end position="374"/>
    </location>
</feature>
<feature type="region of interest" description="Disordered" evidence="1">
    <location>
        <begin position="505"/>
        <end position="681"/>
    </location>
</feature>
<keyword evidence="2" id="KW-0812">Transmembrane</keyword>
<dbReference type="AlphaFoldDB" id="A9F009"/>
<sequence>MSSDVLDAETTLPGAGIQRRLVEPAGEAERRAAPAAGRRRGLTLAERIAQQELDAAPESSPRALDAFDAAAEASLEHAVVTPDGGLGRREVPARHRTFAGLSWDDTPRGGAAPTGRSPSALPPADSDPVSIQDLAQMLSPGVEPPSLSFGSHALEEERASQPAPALEPAAVPRAAPRTPVPARPPARREQRTTAPVARPRTAAVPRAGGTSRPVAPPSEMPPAPLSEIPSAPLSIDEGRPSSHRSSPELRLEDVQAMAALAPPPMPPARRARSGPSAAQPADASPADLALLGSLVPSPAAGPPRAAEEQRRGRARSKAAEAQGAAEGPRDQGNDERPSHEPLALTNLSPRSTARAAGDWPGQTEPRGRAERKETSGLIDLRSMAPPPGEEGEARRNEDRADQEILSINSGLFDDAAAGRSSDSSFPSQPVEPELLAVEGHTSSGEETPVRTSITAGSVVSEKLRALSTPASRQNMALAGWVTVVFIVFGAALYLAQAHGRSSSAAATQNAPAGSGALVESPPPSSAATEPAGQTADREPSLDDEPVAEPPAASPGPAEQALAASAGPAGEPAAPSQPVQAGATPGVAPEPTAAPAASAAPAATAAPAASAAPAATTAPAATAAAAATAAPQASEKPDVPERPARAAAPSEPERTKPAGKQPPPAPLLPAKDEPARFDQSAASSVLASAAAAAAGCTGEGLTGTARVAVTFAPTGKAMSARVEGGDLVGTATAGCIAAAFRDVAVPPFEGIPVTVMKQVKIR</sequence>
<feature type="transmembrane region" description="Helical" evidence="2">
    <location>
        <begin position="477"/>
        <end position="495"/>
    </location>
</feature>
<proteinExistence type="predicted"/>
<organism evidence="3 4">
    <name type="scientific">Sorangium cellulosum (strain So ce56)</name>
    <name type="common">Polyangium cellulosum (strain So ce56)</name>
    <dbReference type="NCBI Taxonomy" id="448385"/>
    <lineage>
        <taxon>Bacteria</taxon>
        <taxon>Pseudomonadati</taxon>
        <taxon>Myxococcota</taxon>
        <taxon>Polyangia</taxon>
        <taxon>Polyangiales</taxon>
        <taxon>Polyangiaceae</taxon>
        <taxon>Sorangium</taxon>
    </lineage>
</organism>
<feature type="region of interest" description="Disordered" evidence="1">
    <location>
        <begin position="98"/>
        <end position="400"/>
    </location>
</feature>
<protein>
    <submittedName>
        <fullName evidence="3">Uncharacterized protein</fullName>
    </submittedName>
</protein>
<dbReference type="KEGG" id="scl:sce1066"/>
<feature type="compositionally biased region" description="Basic and acidic residues" evidence="1">
    <location>
        <begin position="634"/>
        <end position="643"/>
    </location>
</feature>
<dbReference type="STRING" id="448385.sce1066"/>
<feature type="compositionally biased region" description="Low complexity" evidence="1">
    <location>
        <begin position="192"/>
        <end position="207"/>
    </location>
</feature>
<gene>
    <name evidence="3" type="ordered locus">sce1066</name>
</gene>
<reference evidence="3 4" key="1">
    <citation type="journal article" date="2007" name="Nat. Biotechnol.">
        <title>Complete genome sequence of the myxobacterium Sorangium cellulosum.</title>
        <authorList>
            <person name="Schneiker S."/>
            <person name="Perlova O."/>
            <person name="Kaiser O."/>
            <person name="Gerth K."/>
            <person name="Alici A."/>
            <person name="Altmeyer M.O."/>
            <person name="Bartels D."/>
            <person name="Bekel T."/>
            <person name="Beyer S."/>
            <person name="Bode E."/>
            <person name="Bode H.B."/>
            <person name="Bolten C.J."/>
            <person name="Choudhuri J.V."/>
            <person name="Doss S."/>
            <person name="Elnakady Y.A."/>
            <person name="Frank B."/>
            <person name="Gaigalat L."/>
            <person name="Goesmann A."/>
            <person name="Groeger C."/>
            <person name="Gross F."/>
            <person name="Jelsbak L."/>
            <person name="Jelsbak L."/>
            <person name="Kalinowski J."/>
            <person name="Kegler C."/>
            <person name="Knauber T."/>
            <person name="Konietzny S."/>
            <person name="Kopp M."/>
            <person name="Krause L."/>
            <person name="Krug D."/>
            <person name="Linke B."/>
            <person name="Mahmud T."/>
            <person name="Martinez-Arias R."/>
            <person name="McHardy A.C."/>
            <person name="Merai M."/>
            <person name="Meyer F."/>
            <person name="Mormann S."/>
            <person name="Munoz-Dorado J."/>
            <person name="Perez J."/>
            <person name="Pradella S."/>
            <person name="Rachid S."/>
            <person name="Raddatz G."/>
            <person name="Rosenau F."/>
            <person name="Rueckert C."/>
            <person name="Sasse F."/>
            <person name="Scharfe M."/>
            <person name="Schuster S.C."/>
            <person name="Suen G."/>
            <person name="Treuner-Lange A."/>
            <person name="Velicer G.J."/>
            <person name="Vorholter F.-J."/>
            <person name="Weissman K.J."/>
            <person name="Welch R.D."/>
            <person name="Wenzel S.C."/>
            <person name="Whitworth D.E."/>
            <person name="Wilhelm S."/>
            <person name="Wittmann C."/>
            <person name="Bloecker H."/>
            <person name="Puehler A."/>
            <person name="Mueller R."/>
        </authorList>
    </citation>
    <scope>NUCLEOTIDE SEQUENCE [LARGE SCALE GENOMIC DNA]</scope>
    <source>
        <strain evidence="4">So ce56</strain>
    </source>
</reference>
<keyword evidence="2" id="KW-0472">Membrane</keyword>
<feature type="compositionally biased region" description="Low complexity" evidence="1">
    <location>
        <begin position="554"/>
        <end position="632"/>
    </location>
</feature>
<feature type="region of interest" description="Disordered" evidence="1">
    <location>
        <begin position="1"/>
        <end position="61"/>
    </location>
</feature>
<evidence type="ECO:0000256" key="1">
    <source>
        <dbReference type="SAM" id="MobiDB-lite"/>
    </source>
</evidence>
<feature type="compositionally biased region" description="Basic and acidic residues" evidence="1">
    <location>
        <begin position="391"/>
        <end position="400"/>
    </location>
</feature>
<feature type="compositionally biased region" description="Pro residues" evidence="1">
    <location>
        <begin position="214"/>
        <end position="224"/>
    </location>
</feature>
<dbReference type="HOGENOM" id="CLU_366345_0_0_7"/>
<evidence type="ECO:0000256" key="2">
    <source>
        <dbReference type="SAM" id="Phobius"/>
    </source>
</evidence>
<keyword evidence="4" id="KW-1185">Reference proteome</keyword>
<feature type="compositionally biased region" description="Low complexity" evidence="1">
    <location>
        <begin position="117"/>
        <end position="130"/>
    </location>
</feature>
<dbReference type="Proteomes" id="UP000002139">
    <property type="component" value="Chromosome"/>
</dbReference>
<evidence type="ECO:0000313" key="3">
    <source>
        <dbReference type="EMBL" id="CAN91223.1"/>
    </source>
</evidence>
<evidence type="ECO:0000313" key="4">
    <source>
        <dbReference type="Proteomes" id="UP000002139"/>
    </source>
</evidence>
<feature type="compositionally biased region" description="Basic and acidic residues" evidence="1">
    <location>
        <begin position="236"/>
        <end position="253"/>
    </location>
</feature>